<dbReference type="PANTHER" id="PTHR42940">
    <property type="entry name" value="ALCOHOL DEHYDROGENASE 1-RELATED"/>
    <property type="match status" value="1"/>
</dbReference>
<evidence type="ECO:0000313" key="9">
    <source>
        <dbReference type="Proteomes" id="UP001345827"/>
    </source>
</evidence>
<evidence type="ECO:0000256" key="2">
    <source>
        <dbReference type="ARBA" id="ARBA00008072"/>
    </source>
</evidence>
<feature type="domain" description="N-acetyltransferase" evidence="7">
    <location>
        <begin position="84"/>
        <end position="229"/>
    </location>
</feature>
<dbReference type="CDD" id="cd08296">
    <property type="entry name" value="CAD_like"/>
    <property type="match status" value="1"/>
</dbReference>
<dbReference type="InterPro" id="IPR011032">
    <property type="entry name" value="GroES-like_sf"/>
</dbReference>
<dbReference type="InterPro" id="IPR036291">
    <property type="entry name" value="NAD(P)-bd_dom_sf"/>
</dbReference>
<dbReference type="Proteomes" id="UP001345827">
    <property type="component" value="Unassembled WGS sequence"/>
</dbReference>
<dbReference type="CDD" id="cd04301">
    <property type="entry name" value="NAT_SF"/>
    <property type="match status" value="1"/>
</dbReference>
<dbReference type="InterPro" id="IPR013154">
    <property type="entry name" value="ADH-like_N"/>
</dbReference>
<dbReference type="Gene3D" id="3.40.50.720">
    <property type="entry name" value="NAD(P)-binding Rossmann-like Domain"/>
    <property type="match status" value="1"/>
</dbReference>
<dbReference type="Pfam" id="PF13508">
    <property type="entry name" value="Acetyltransf_7"/>
    <property type="match status" value="1"/>
</dbReference>
<dbReference type="Pfam" id="PF08240">
    <property type="entry name" value="ADH_N"/>
    <property type="match status" value="1"/>
</dbReference>
<dbReference type="PANTHER" id="PTHR42940:SF7">
    <property type="entry name" value="ALCOHOL DEHYDROGENASE-LIKE N-TERMINAL DOMAIN-CONTAINING PROTEIN"/>
    <property type="match status" value="1"/>
</dbReference>
<protein>
    <recommendedName>
        <fullName evidence="7">N-acetyltransferase domain-containing protein</fullName>
    </recommendedName>
</protein>
<dbReference type="SUPFAM" id="SSF51735">
    <property type="entry name" value="NAD(P)-binding Rossmann-fold domains"/>
    <property type="match status" value="1"/>
</dbReference>
<dbReference type="GO" id="GO:0016747">
    <property type="term" value="F:acyltransferase activity, transferring groups other than amino-acyl groups"/>
    <property type="evidence" value="ECO:0007669"/>
    <property type="project" value="InterPro"/>
</dbReference>
<keyword evidence="3" id="KW-0479">Metal-binding</keyword>
<dbReference type="InterPro" id="IPR000182">
    <property type="entry name" value="GNAT_dom"/>
</dbReference>
<dbReference type="InterPro" id="IPR013149">
    <property type="entry name" value="ADH-like_C"/>
</dbReference>
<evidence type="ECO:0000256" key="1">
    <source>
        <dbReference type="ARBA" id="ARBA00001947"/>
    </source>
</evidence>
<keyword evidence="6" id="KW-0520">NAD</keyword>
<dbReference type="AlphaFoldDB" id="A0AAV9QCD0"/>
<dbReference type="Gene3D" id="3.40.630.30">
    <property type="match status" value="1"/>
</dbReference>
<keyword evidence="9" id="KW-1185">Reference proteome</keyword>
<sequence>MGVEIKPITTADIPSVVDCIQAAFADDPYHLWAFDTRPGKFNKERNFASLKAKCEWGMRNALFYVAKDDTDTDDSRVLGVSMWMKPRNVNEKQSWSEWIDEYVLWFKQGWNLVRYQGRGGLNTERYWIWKREQATAQSEIWTDPEGYYFCNIVTVRPGIQGKGIGRRLFEVVTKQADEEGRKCYLESSKEVPNIAIYEKMGFKLARKMVCEDGGGDKCDLFLIYCLFGKQGLPTKEFNMPNLPKEYKAAVFEAKGEPLTFKQVPLELPKPGEILVKVLACGVCHSDNAVQHGLFGNSFPITPGHEVIGEVVAVPDTEKRWKEGDRVGAPWHGGHDGTCKPCQRGLFQMCEKEQINGVTRDGGYAEYVTLRTEAVVSISPDVDPAAFCPLLCAGVTVFNSLRNQNVLPGSLVAVQGLGGLGHLALQYTSKMGYRTVAISSSSDKKDFAMQLGAHEYIDASQGDIGEALQKMGGASCIIFTAPNEKLIPSLLQGLGPLGKLLILAASAPVEVNTASMIQKGLSLVAWPSGHALDSEEAIDFARVHDVNVMIEKFPLDKANEALEKMVAGKVRFRGVVIP</sequence>
<dbReference type="Gene3D" id="3.90.180.10">
    <property type="entry name" value="Medium-chain alcohol dehydrogenases, catalytic domain"/>
    <property type="match status" value="1"/>
</dbReference>
<keyword evidence="4" id="KW-0862">Zinc</keyword>
<gene>
    <name evidence="8" type="ORF">LTR25_003632</name>
</gene>
<dbReference type="PROSITE" id="PS51186">
    <property type="entry name" value="GNAT"/>
    <property type="match status" value="1"/>
</dbReference>
<proteinExistence type="inferred from homology"/>
<dbReference type="Pfam" id="PF00107">
    <property type="entry name" value="ADH_zinc_N"/>
    <property type="match status" value="1"/>
</dbReference>
<dbReference type="FunFam" id="3.40.50.720:FF:000039">
    <property type="entry name" value="Alcohol dehydrogenase AdhP"/>
    <property type="match status" value="1"/>
</dbReference>
<comment type="cofactor">
    <cofactor evidence="1">
        <name>Zn(2+)</name>
        <dbReference type="ChEBI" id="CHEBI:29105"/>
    </cofactor>
</comment>
<dbReference type="EMBL" id="JAXLQG010000005">
    <property type="protein sequence ID" value="KAK5539927.1"/>
    <property type="molecule type" value="Genomic_DNA"/>
</dbReference>
<accession>A0AAV9QCD0</accession>
<dbReference type="GO" id="GO:0004022">
    <property type="term" value="F:alcohol dehydrogenase (NAD+) activity"/>
    <property type="evidence" value="ECO:0007669"/>
    <property type="project" value="TreeGrafter"/>
</dbReference>
<keyword evidence="5" id="KW-0560">Oxidoreductase</keyword>
<dbReference type="GO" id="GO:0005737">
    <property type="term" value="C:cytoplasm"/>
    <property type="evidence" value="ECO:0007669"/>
    <property type="project" value="TreeGrafter"/>
</dbReference>
<organism evidence="8 9">
    <name type="scientific">Vermiconidia calcicola</name>
    <dbReference type="NCBI Taxonomy" id="1690605"/>
    <lineage>
        <taxon>Eukaryota</taxon>
        <taxon>Fungi</taxon>
        <taxon>Dikarya</taxon>
        <taxon>Ascomycota</taxon>
        <taxon>Pezizomycotina</taxon>
        <taxon>Dothideomycetes</taxon>
        <taxon>Dothideomycetidae</taxon>
        <taxon>Mycosphaerellales</taxon>
        <taxon>Extremaceae</taxon>
        <taxon>Vermiconidia</taxon>
    </lineage>
</organism>
<evidence type="ECO:0000256" key="4">
    <source>
        <dbReference type="ARBA" id="ARBA00022833"/>
    </source>
</evidence>
<comment type="similarity">
    <text evidence="2">Belongs to the zinc-containing alcohol dehydrogenase family.</text>
</comment>
<evidence type="ECO:0000256" key="5">
    <source>
        <dbReference type="ARBA" id="ARBA00023002"/>
    </source>
</evidence>
<comment type="caution">
    <text evidence="8">The sequence shown here is derived from an EMBL/GenBank/DDBJ whole genome shotgun (WGS) entry which is preliminary data.</text>
</comment>
<dbReference type="SUPFAM" id="SSF55729">
    <property type="entry name" value="Acyl-CoA N-acyltransferases (Nat)"/>
    <property type="match status" value="1"/>
</dbReference>
<evidence type="ECO:0000256" key="3">
    <source>
        <dbReference type="ARBA" id="ARBA00022723"/>
    </source>
</evidence>
<dbReference type="SUPFAM" id="SSF50129">
    <property type="entry name" value="GroES-like"/>
    <property type="match status" value="1"/>
</dbReference>
<dbReference type="GO" id="GO:0046872">
    <property type="term" value="F:metal ion binding"/>
    <property type="evidence" value="ECO:0007669"/>
    <property type="project" value="UniProtKB-KW"/>
</dbReference>
<reference evidence="8 9" key="1">
    <citation type="submission" date="2023-06" db="EMBL/GenBank/DDBJ databases">
        <title>Black Yeasts Isolated from many extreme environments.</title>
        <authorList>
            <person name="Coleine C."/>
            <person name="Stajich J.E."/>
            <person name="Selbmann L."/>
        </authorList>
    </citation>
    <scope>NUCLEOTIDE SEQUENCE [LARGE SCALE GENOMIC DNA]</scope>
    <source>
        <strain evidence="8 9">CCFEE 5887</strain>
    </source>
</reference>
<name>A0AAV9QCD0_9PEZI</name>
<evidence type="ECO:0000313" key="8">
    <source>
        <dbReference type="EMBL" id="KAK5539927.1"/>
    </source>
</evidence>
<dbReference type="InterPro" id="IPR016181">
    <property type="entry name" value="Acyl_CoA_acyltransferase"/>
</dbReference>
<evidence type="ECO:0000259" key="7">
    <source>
        <dbReference type="PROSITE" id="PS51186"/>
    </source>
</evidence>
<evidence type="ECO:0000256" key="6">
    <source>
        <dbReference type="ARBA" id="ARBA00023027"/>
    </source>
</evidence>